<dbReference type="STRING" id="1314674.A0A0D7BIF7"/>
<keyword evidence="5" id="KW-1185">Reference proteome</keyword>
<feature type="region of interest" description="Disordered" evidence="2">
    <location>
        <begin position="385"/>
        <end position="486"/>
    </location>
</feature>
<dbReference type="PANTHER" id="PTHR10013">
    <property type="entry name" value="GENERAL VESICULAR TRANSPORT FACTOR P115"/>
    <property type="match status" value="1"/>
</dbReference>
<dbReference type="GO" id="GO:0006886">
    <property type="term" value="P:intracellular protein transport"/>
    <property type="evidence" value="ECO:0007669"/>
    <property type="project" value="TreeGrafter"/>
</dbReference>
<evidence type="ECO:0000259" key="3">
    <source>
        <dbReference type="PROSITE" id="PS50245"/>
    </source>
</evidence>
<dbReference type="PANTHER" id="PTHR10013:SF0">
    <property type="entry name" value="GENERAL VESICULAR TRANSPORT FACTOR P115"/>
    <property type="match status" value="1"/>
</dbReference>
<feature type="domain" description="CAP-Gly" evidence="3">
    <location>
        <begin position="137"/>
        <end position="182"/>
    </location>
</feature>
<gene>
    <name evidence="4" type="ORF">CYLTODRAFT_371057</name>
</gene>
<dbReference type="GO" id="GO:0048211">
    <property type="term" value="P:Golgi vesicle docking"/>
    <property type="evidence" value="ECO:0007669"/>
    <property type="project" value="TreeGrafter"/>
</dbReference>
<dbReference type="InterPro" id="IPR036859">
    <property type="entry name" value="CAP-Gly_dom_sf"/>
</dbReference>
<feature type="region of interest" description="Disordered" evidence="2">
    <location>
        <begin position="1"/>
        <end position="114"/>
    </location>
</feature>
<sequence>MAKPRMSGIPTPGRGTSGIPTPGRSRSSSAAGHYPTSQSRQEVDEMSRAFADAIKANDPSKHRNSQASDVSGSPTSISSRPSSVASVRPKTPSYARPLSRQSQAERSSSRAGTRSFEVGDNVRIESLGFEGALRFIGEIEGKGGLWAGVELSGGFAGKGKNDGSVGGKQYFTCPPKCGVFIATTKLSAPAHRPPSVLGGRVTPSFSNGRVTPSAGFRSTSSRPSLSNGRITPSGRTTPASSSGRITPGSSTSETPGARSARLRTPGKRIAVPVSAAVKTPTPGTRASKYAEMTAQQLSTIHSTPNSKLVSPGSISRGIPSPSRSPFSTPKPRGPLSAGPGTPRARIPSAVAMPPPPVPMSPSRSVSAGLSITDLDQRGKDLQAKIAALTNTKRDESDDIVDLTPPATSIPPSPRRTGTGSVPSSPRRPDTALSSPRMVPSSPSRRPRSSVGLPAHRATSSLSSITNERVDGLLDENERLRTDLDNMKNEMEKMKDQREEDMQAALAEAQAAKDELDIVRSELQSAADENKDKADVAEAKISDLENSLKAAEDAKEAQGKDIADLKEAMEKQEEAVKAAETARAGLEIDVGKLKKTIVDLEDERHDLMSMVDELRQAGQETIALYEEKLRACDVKRYELEDRIADLEARMRDAPGGAPEPSAPVAITGTEIDNETLRDQVVHLQKKIATLEDMIEDSRAAAEKEEVALRDKMRRVKEKEDAMRKEILDARKEIEIGVGREELAKRRTEEVEEALRESSVALANAQAEVETIRNEMDQLNGLVESQSSSHTKFQEVAERASVDKEQFQAEISRLQGALDEAQHTSADHDLLRKTEEVWLFDTIGTPPLTTLQLERMAEEQILKIGDLTEQIEAQALELETLRKKSHREAGVSPATPDKREMSAAREEIKGLKHIVRTLQEEAVGAAQRHKTLESENQLLISEMEQLREEVRILEENIDQSILREEAAVNGTAAPEDADLKSMKRKFEAETEQLRKRMNEAEKKTARIQHDLNKEISELESLVESKIYREDELEQEIERLKEKVARQKKSSSSSSTYHHGGSTASLSSLSSVGSIQSSGTSTVVPTPTGEPVCEICERPGHDIFNCNLLEPKDKAISGGTGSLFKTNGAPEAEQVADDVDEKQFCEDCETWGHLTADCPHSMDVF</sequence>
<feature type="compositionally biased region" description="Polar residues" evidence="2">
    <location>
        <begin position="203"/>
        <end position="254"/>
    </location>
</feature>
<feature type="compositionally biased region" description="Low complexity" evidence="2">
    <location>
        <begin position="1047"/>
        <end position="1086"/>
    </location>
</feature>
<feature type="region of interest" description="Disordered" evidence="2">
    <location>
        <begin position="1041"/>
        <end position="1086"/>
    </location>
</feature>
<feature type="compositionally biased region" description="Low complexity" evidence="2">
    <location>
        <begin position="99"/>
        <end position="111"/>
    </location>
</feature>
<dbReference type="Gene3D" id="4.10.60.10">
    <property type="entry name" value="Zinc finger, CCHC-type"/>
    <property type="match status" value="1"/>
</dbReference>
<feature type="compositionally biased region" description="Low complexity" evidence="2">
    <location>
        <begin position="310"/>
        <end position="325"/>
    </location>
</feature>
<feature type="coiled-coil region" evidence="1">
    <location>
        <begin position="672"/>
        <end position="822"/>
    </location>
</feature>
<dbReference type="InterPro" id="IPR000938">
    <property type="entry name" value="CAP-Gly_domain"/>
</dbReference>
<accession>A0A0D7BIF7</accession>
<feature type="compositionally biased region" description="Low complexity" evidence="2">
    <location>
        <begin position="433"/>
        <end position="443"/>
    </location>
</feature>
<dbReference type="PROSITE" id="PS00845">
    <property type="entry name" value="CAP_GLY_1"/>
    <property type="match status" value="1"/>
</dbReference>
<evidence type="ECO:0000256" key="1">
    <source>
        <dbReference type="SAM" id="Coils"/>
    </source>
</evidence>
<feature type="compositionally biased region" description="Polar residues" evidence="2">
    <location>
        <begin position="457"/>
        <end position="466"/>
    </location>
</feature>
<dbReference type="AlphaFoldDB" id="A0A0D7BIF7"/>
<dbReference type="GO" id="GO:0012507">
    <property type="term" value="C:ER to Golgi transport vesicle membrane"/>
    <property type="evidence" value="ECO:0007669"/>
    <property type="project" value="TreeGrafter"/>
</dbReference>
<dbReference type="PROSITE" id="PS50245">
    <property type="entry name" value="CAP_GLY_2"/>
    <property type="match status" value="1"/>
</dbReference>
<name>A0A0D7BIF7_9AGAR</name>
<organism evidence="4 5">
    <name type="scientific">Cylindrobasidium torrendii FP15055 ss-10</name>
    <dbReference type="NCBI Taxonomy" id="1314674"/>
    <lineage>
        <taxon>Eukaryota</taxon>
        <taxon>Fungi</taxon>
        <taxon>Dikarya</taxon>
        <taxon>Basidiomycota</taxon>
        <taxon>Agaricomycotina</taxon>
        <taxon>Agaricomycetes</taxon>
        <taxon>Agaricomycetidae</taxon>
        <taxon>Agaricales</taxon>
        <taxon>Marasmiineae</taxon>
        <taxon>Physalacriaceae</taxon>
        <taxon>Cylindrobasidium</taxon>
    </lineage>
</organism>
<dbReference type="GO" id="GO:0005783">
    <property type="term" value="C:endoplasmic reticulum"/>
    <property type="evidence" value="ECO:0007669"/>
    <property type="project" value="TreeGrafter"/>
</dbReference>
<dbReference type="Gene3D" id="2.30.30.190">
    <property type="entry name" value="CAP Gly-rich-like domain"/>
    <property type="match status" value="1"/>
</dbReference>
<dbReference type="GO" id="GO:0061025">
    <property type="term" value="P:membrane fusion"/>
    <property type="evidence" value="ECO:0007669"/>
    <property type="project" value="TreeGrafter"/>
</dbReference>
<dbReference type="GO" id="GO:0006888">
    <property type="term" value="P:endoplasmic reticulum to Golgi vesicle-mediated transport"/>
    <property type="evidence" value="ECO:0007669"/>
    <property type="project" value="TreeGrafter"/>
</dbReference>
<evidence type="ECO:0000313" key="5">
    <source>
        <dbReference type="Proteomes" id="UP000054007"/>
    </source>
</evidence>
<dbReference type="Pfam" id="PF01302">
    <property type="entry name" value="CAP_GLY"/>
    <property type="match status" value="1"/>
</dbReference>
<feature type="compositionally biased region" description="Polar residues" evidence="2">
    <location>
        <begin position="293"/>
        <end position="308"/>
    </location>
</feature>
<dbReference type="SMART" id="SM01052">
    <property type="entry name" value="CAP_GLY"/>
    <property type="match status" value="1"/>
</dbReference>
<dbReference type="SUPFAM" id="SSF74924">
    <property type="entry name" value="Cap-Gly domain"/>
    <property type="match status" value="1"/>
</dbReference>
<evidence type="ECO:0000313" key="4">
    <source>
        <dbReference type="EMBL" id="KIY70338.1"/>
    </source>
</evidence>
<keyword evidence="1" id="KW-0175">Coiled coil</keyword>
<dbReference type="GO" id="GO:0005795">
    <property type="term" value="C:Golgi stack"/>
    <property type="evidence" value="ECO:0007669"/>
    <property type="project" value="TreeGrafter"/>
</dbReference>
<feature type="compositionally biased region" description="Polar residues" evidence="2">
    <location>
        <begin position="24"/>
        <end position="40"/>
    </location>
</feature>
<dbReference type="OrthoDB" id="2130750at2759"/>
<dbReference type="InterPro" id="IPR024095">
    <property type="entry name" value="Vesicle_P115"/>
</dbReference>
<protein>
    <recommendedName>
        <fullName evidence="3">CAP-Gly domain-containing protein</fullName>
    </recommendedName>
</protein>
<feature type="region of interest" description="Disordered" evidence="2">
    <location>
        <begin position="189"/>
        <end position="373"/>
    </location>
</feature>
<feature type="compositionally biased region" description="Basic and acidic residues" evidence="2">
    <location>
        <begin position="467"/>
        <end position="486"/>
    </location>
</feature>
<proteinExistence type="predicted"/>
<reference evidence="4 5" key="1">
    <citation type="journal article" date="2015" name="Fungal Genet. Biol.">
        <title>Evolution of novel wood decay mechanisms in Agaricales revealed by the genome sequences of Fistulina hepatica and Cylindrobasidium torrendii.</title>
        <authorList>
            <person name="Floudas D."/>
            <person name="Held B.W."/>
            <person name="Riley R."/>
            <person name="Nagy L.G."/>
            <person name="Koehler G."/>
            <person name="Ransdell A.S."/>
            <person name="Younus H."/>
            <person name="Chow J."/>
            <person name="Chiniquy J."/>
            <person name="Lipzen A."/>
            <person name="Tritt A."/>
            <person name="Sun H."/>
            <person name="Haridas S."/>
            <person name="LaButti K."/>
            <person name="Ohm R.A."/>
            <person name="Kues U."/>
            <person name="Blanchette R.A."/>
            <person name="Grigoriev I.V."/>
            <person name="Minto R.E."/>
            <person name="Hibbett D.S."/>
        </authorList>
    </citation>
    <scope>NUCLEOTIDE SEQUENCE [LARGE SCALE GENOMIC DNA]</scope>
    <source>
        <strain evidence="4 5">FP15055 ss-10</strain>
    </source>
</reference>
<feature type="compositionally biased region" description="Low complexity" evidence="2">
    <location>
        <begin position="70"/>
        <end position="89"/>
    </location>
</feature>
<dbReference type="EMBL" id="KN880469">
    <property type="protein sequence ID" value="KIY70338.1"/>
    <property type="molecule type" value="Genomic_DNA"/>
</dbReference>
<dbReference type="Proteomes" id="UP000054007">
    <property type="component" value="Unassembled WGS sequence"/>
</dbReference>
<evidence type="ECO:0000256" key="2">
    <source>
        <dbReference type="SAM" id="MobiDB-lite"/>
    </source>
</evidence>